<organism evidence="3 4">
    <name type="scientific">Nitzschia inconspicua</name>
    <dbReference type="NCBI Taxonomy" id="303405"/>
    <lineage>
        <taxon>Eukaryota</taxon>
        <taxon>Sar</taxon>
        <taxon>Stramenopiles</taxon>
        <taxon>Ochrophyta</taxon>
        <taxon>Bacillariophyta</taxon>
        <taxon>Bacillariophyceae</taxon>
        <taxon>Bacillariophycidae</taxon>
        <taxon>Bacillariales</taxon>
        <taxon>Bacillariaceae</taxon>
        <taxon>Nitzschia</taxon>
    </lineage>
</organism>
<evidence type="ECO:0000256" key="1">
    <source>
        <dbReference type="SAM" id="MobiDB-lite"/>
    </source>
</evidence>
<name>A0A9K3LR76_9STRA</name>
<dbReference type="GO" id="GO:0000256">
    <property type="term" value="P:allantoin catabolic process"/>
    <property type="evidence" value="ECO:0007669"/>
    <property type="project" value="InterPro"/>
</dbReference>
<dbReference type="GO" id="GO:0004037">
    <property type="term" value="F:allantoicase activity"/>
    <property type="evidence" value="ECO:0007669"/>
    <property type="project" value="InterPro"/>
</dbReference>
<accession>A0A9K3LR76</accession>
<reference evidence="3" key="2">
    <citation type="submission" date="2021-04" db="EMBL/GenBank/DDBJ databases">
        <authorList>
            <person name="Podell S."/>
        </authorList>
    </citation>
    <scope>NUCLEOTIDE SEQUENCE</scope>
    <source>
        <strain evidence="3">Hildebrandi</strain>
    </source>
</reference>
<feature type="domain" description="Allantoicase" evidence="2">
    <location>
        <begin position="68"/>
        <end position="254"/>
    </location>
</feature>
<dbReference type="OrthoDB" id="10266039at2759"/>
<dbReference type="PANTHER" id="PTHR12045">
    <property type="entry name" value="ALLANTOICASE"/>
    <property type="match status" value="1"/>
</dbReference>
<proteinExistence type="predicted"/>
<dbReference type="PANTHER" id="PTHR12045:SF3">
    <property type="entry name" value="INACTIVE ALLANTOICASE-RELATED"/>
    <property type="match status" value="1"/>
</dbReference>
<comment type="caution">
    <text evidence="3">The sequence shown here is derived from an EMBL/GenBank/DDBJ whole genome shotgun (WGS) entry which is preliminary data.</text>
</comment>
<reference evidence="3" key="1">
    <citation type="journal article" date="2021" name="Sci. Rep.">
        <title>Diploid genomic architecture of Nitzschia inconspicua, an elite biomass production diatom.</title>
        <authorList>
            <person name="Oliver A."/>
            <person name="Podell S."/>
            <person name="Pinowska A."/>
            <person name="Traller J.C."/>
            <person name="Smith S.R."/>
            <person name="McClure R."/>
            <person name="Beliaev A."/>
            <person name="Bohutskyi P."/>
            <person name="Hill E.A."/>
            <person name="Rabines A."/>
            <person name="Zheng H."/>
            <person name="Allen L.Z."/>
            <person name="Kuo A."/>
            <person name="Grigoriev I.V."/>
            <person name="Allen A.E."/>
            <person name="Hazlebeck D."/>
            <person name="Allen E.E."/>
        </authorList>
    </citation>
    <scope>NUCLEOTIDE SEQUENCE</scope>
    <source>
        <strain evidence="3">Hildebrandi</strain>
    </source>
</reference>
<feature type="domain" description="Allantoicase" evidence="2">
    <location>
        <begin position="304"/>
        <end position="460"/>
    </location>
</feature>
<gene>
    <name evidence="3" type="ORF">IV203_029725</name>
</gene>
<keyword evidence="4" id="KW-1185">Reference proteome</keyword>
<evidence type="ECO:0000313" key="3">
    <source>
        <dbReference type="EMBL" id="KAG7367055.1"/>
    </source>
</evidence>
<evidence type="ECO:0000313" key="4">
    <source>
        <dbReference type="Proteomes" id="UP000693970"/>
    </source>
</evidence>
<dbReference type="AlphaFoldDB" id="A0A9K3LR76"/>
<dbReference type="InterPro" id="IPR005164">
    <property type="entry name" value="Allantoicase"/>
</dbReference>
<dbReference type="EMBL" id="JAGRRH010000007">
    <property type="protein sequence ID" value="KAG7367055.1"/>
    <property type="molecule type" value="Genomic_DNA"/>
</dbReference>
<dbReference type="InterPro" id="IPR015908">
    <property type="entry name" value="Allantoicase_dom"/>
</dbReference>
<feature type="region of interest" description="Disordered" evidence="1">
    <location>
        <begin position="1"/>
        <end position="39"/>
    </location>
</feature>
<sequence>MSSTVVSNNGSTQPKGSDHSLVNNSPHNASMTNVEENVDSAKLEPCKNVAPKSPFEDRFTNLASAANGARVFFATDDWFAAAENLLQDGPPIFDVDAYCEQGKVLDGWETRRRRQAGHDWCLIQLSSRAQIEALELDTAHFTGNNTPKVSLEIIDLNAAELSNLVGKLPLAYERLLHGGVQGTGRLPGEVQQALDAVTAYGEQWRALLPVTPLNPGYEPTRMHYFQLNEPIIGNIVRLNYFPDGGVARLRCWGKSLGEVKPPTLPLYMPMKTCDQCTVVAHSTTDQPPSCLPYDFPELSSADEGGEGRSCSNKHYGEPWHLIQKHLGINMGDGWETARHPNRPSILVLKEGSTLLDIPLSDWAVLKLGKEASNGVARVIIDTKHFRGNFPESAMLEGCYDPEESNKAEWFTLIPRTRMSPDAEHVFERSKNQMENADKIITHVRVSIYPDGGISRVRIYG</sequence>
<evidence type="ECO:0000259" key="2">
    <source>
        <dbReference type="Pfam" id="PF03561"/>
    </source>
</evidence>
<dbReference type="Proteomes" id="UP000693970">
    <property type="component" value="Unassembled WGS sequence"/>
</dbReference>
<feature type="compositionally biased region" description="Polar residues" evidence="1">
    <location>
        <begin position="1"/>
        <end position="35"/>
    </location>
</feature>
<dbReference type="Pfam" id="PF03561">
    <property type="entry name" value="Allantoicase"/>
    <property type="match status" value="2"/>
</dbReference>
<protein>
    <submittedName>
        <fullName evidence="3">Allantoicase</fullName>
    </submittedName>
</protein>